<dbReference type="FunFam" id="3.40.47.10:FF:000019">
    <property type="entry name" value="Polyketide synthase type I"/>
    <property type="match status" value="1"/>
</dbReference>
<comment type="caution">
    <text evidence="12">The sequence shown here is derived from an EMBL/GenBank/DDBJ whole genome shotgun (WGS) entry which is preliminary data.</text>
</comment>
<dbReference type="InterPro" id="IPR049552">
    <property type="entry name" value="PKS_DH_N"/>
</dbReference>
<dbReference type="Pfam" id="PF13602">
    <property type="entry name" value="ADH_zinc_N_2"/>
    <property type="match status" value="1"/>
</dbReference>
<dbReference type="InterPro" id="IPR013154">
    <property type="entry name" value="ADH-like_N"/>
</dbReference>
<dbReference type="Pfam" id="PF08242">
    <property type="entry name" value="Methyltransf_12"/>
    <property type="match status" value="1"/>
</dbReference>
<dbReference type="GO" id="GO:0006633">
    <property type="term" value="P:fatty acid biosynthetic process"/>
    <property type="evidence" value="ECO:0007669"/>
    <property type="project" value="TreeGrafter"/>
</dbReference>
<reference evidence="12 13" key="1">
    <citation type="submission" date="2018-02" db="EMBL/GenBank/DDBJ databases">
        <title>Comparative genomes isolates from brazilian mangrove.</title>
        <authorList>
            <person name="Araujo J.E."/>
            <person name="Taketani R.G."/>
            <person name="Silva M.C.P."/>
            <person name="Loureco M.V."/>
            <person name="Andreote F.D."/>
        </authorList>
    </citation>
    <scope>NUCLEOTIDE SEQUENCE [LARGE SCALE GENOMIC DNA]</scope>
    <source>
        <strain evidence="12 13">Hex-1 MGV</strain>
    </source>
</reference>
<dbReference type="GO" id="GO:0008270">
    <property type="term" value="F:zinc ion binding"/>
    <property type="evidence" value="ECO:0007669"/>
    <property type="project" value="InterPro"/>
</dbReference>
<dbReference type="Pfam" id="PF08240">
    <property type="entry name" value="ADH_N"/>
    <property type="match status" value="1"/>
</dbReference>
<dbReference type="PANTHER" id="PTHR43775:SF37">
    <property type="entry name" value="SI:DKEY-61P9.11"/>
    <property type="match status" value="1"/>
</dbReference>
<dbReference type="GO" id="GO:0016491">
    <property type="term" value="F:oxidoreductase activity"/>
    <property type="evidence" value="ECO:0007669"/>
    <property type="project" value="InterPro"/>
</dbReference>
<dbReference type="InterPro" id="IPR050091">
    <property type="entry name" value="PKS_NRPS_Biosynth_Enz"/>
</dbReference>
<dbReference type="Gene3D" id="3.40.366.10">
    <property type="entry name" value="Malonyl-Coenzyme A Acyl Carrier Protein, domain 2"/>
    <property type="match status" value="1"/>
</dbReference>
<dbReference type="RefSeq" id="WP_105329100.1">
    <property type="nucleotide sequence ID" value="NZ_PUHY01000005.1"/>
</dbReference>
<dbReference type="SUPFAM" id="SSF52151">
    <property type="entry name" value="FabD/lysophospholipase-like"/>
    <property type="match status" value="1"/>
</dbReference>
<dbReference type="Pfam" id="PF00698">
    <property type="entry name" value="Acyl_transf_1"/>
    <property type="match status" value="1"/>
</dbReference>
<dbReference type="Gene3D" id="3.30.70.3290">
    <property type="match status" value="1"/>
</dbReference>
<dbReference type="InterPro" id="IPR036291">
    <property type="entry name" value="NAD(P)-bd_dom_sf"/>
</dbReference>
<dbReference type="Pfam" id="PF08659">
    <property type="entry name" value="KR"/>
    <property type="match status" value="1"/>
</dbReference>
<dbReference type="OrthoDB" id="9778690at2"/>
<dbReference type="PROSITE" id="PS52004">
    <property type="entry name" value="KS3_2"/>
    <property type="match status" value="1"/>
</dbReference>
<evidence type="ECO:0000256" key="6">
    <source>
        <dbReference type="ARBA" id="ARBA00023315"/>
    </source>
</evidence>
<evidence type="ECO:0000256" key="4">
    <source>
        <dbReference type="ARBA" id="ARBA00022857"/>
    </source>
</evidence>
<dbReference type="SUPFAM" id="SSF47336">
    <property type="entry name" value="ACP-like"/>
    <property type="match status" value="1"/>
</dbReference>
<dbReference type="Gene3D" id="3.90.180.10">
    <property type="entry name" value="Medium-chain alcohol dehydrogenases, catalytic domain"/>
    <property type="match status" value="1"/>
</dbReference>
<dbReference type="InterPro" id="IPR013217">
    <property type="entry name" value="Methyltransf_12"/>
</dbReference>
<evidence type="ECO:0000313" key="12">
    <source>
        <dbReference type="EMBL" id="PQO37851.1"/>
    </source>
</evidence>
<evidence type="ECO:0000256" key="8">
    <source>
        <dbReference type="PROSITE-ProRule" id="PRU01363"/>
    </source>
</evidence>
<dbReference type="GO" id="GO:0031177">
    <property type="term" value="F:phosphopantetheine binding"/>
    <property type="evidence" value="ECO:0007669"/>
    <property type="project" value="InterPro"/>
</dbReference>
<evidence type="ECO:0000313" key="13">
    <source>
        <dbReference type="Proteomes" id="UP000238322"/>
    </source>
</evidence>
<dbReference type="Proteomes" id="UP000238322">
    <property type="component" value="Unassembled WGS sequence"/>
</dbReference>
<sequence>MLDNKSKLPAMTRSSLAIVGIACRFPGEADSPDAFWKMLSQGGDGLSDVPEGRWDERHLAANGLVGKVVRRGGFLSNVDRFDAAFFGISPKEAKRLDPQQRLLLELGWEVIEDAGLDPNSLAGTSTGVFVGVSGQDYGVLQDRELALEVDAYTISGSVGSLISNRLSYAMDLRGPSMSVDTACSSSLVAATLACQSIWERRSTAALIGGVNLMLRPETTVGFNVASMLAADARCKSFDADADGYVRAEGAGMIYVKSLDDAIKDGNRIYAVIRSAVTNQDGQTTGLTVPSEEAQVALLEAALSDAGIAGCDVDYIEAHGTGTPVGDRIELRALNRVFGKSRVSNSPCLIGSVKTNIGHLETASGIAGLIKTILAIHHGHIPPSINYARPNEELVKPSCRLRVVEDLTNWPKREEGTRTAGVNSFGFGGANAHLLLGSGPPRSSQSEVTIESRDGRPGGFRMLPISGRADQAVSDYALSLANELISGGLKRMSLDDIVASNCIGRAHHTCRAAIIFDTRQDLIGNLIKVAHGENDVGITRGRIKSSKSQRQAFVFSGMGPQWAGMGRDICDQSEVFRDELRNICDLFESVAGWSLWDELQASEEQSQLAMTSVGQPAIFALQMALAALWRSWGVEPAAVVGHSVGEVAAATVAGCFDLKDAVKLVFHRSRCQQLTSGSGGMLVVALTPDEMQSLLTKGRYRAEIAAINSPKTVSIAGETQELESIVANLRSRSVFHRFLATDVPFHCRLMDPIRDELLASLSDIKPRSGNIPLISTVTGGFIEGEELGPEYWWNNVRQPVRFLEAIDQLLGDSSWPPVNDNSDAVLDESALEVNQLVEISPHPVLTRSIDECVDASNCQVTALPSLRRDRPGLATLLESLGRLYVEGSEIDWLSHIADGVTNVRLPSYPWQRERYWFKDAMLPAEQQSSGLLGDRMSSIEPSSSWITYLDVYGHPWINDHLIGSSIIFPGVGYIELALEAAAKVFRSERFDLKDVRFLQPLIVDEAKSPEVQTIVDSHGLTFAIHTRIGRETGTWTQNATGQIQPIDKEGPRCVFKWNSARNRCRTHYNGDEFYDALNALGFRYGPAFQGVDEVWCGDSEAVARVSLKSSEKISRNQAQREAILLAHPALVDSALQCIFGAFALGEQCANDSFTKSLLLPVRIGSYRYLRKPPSRLWAHAVVTERGSDYFVGDIKLIDDDGNVCIEVLSFKARTTRSIERTSKSDGMLYAPQWVSQPLPHCDSRHQPGVKANNDELEQTLRRTAQKLDRQYNFERLYKDVWPTMERLASVATVRALDSLGWSPHTNELFTTEQLATKLGIPTNDFQFRLLGRLLRMLVNESLAEQVGDHWKIKTDYQRIDRDMIPLWNRFWKKSSGFLAEASLLRRGADSLASVLTGSAEGLEVIFPGGGFSLAEHLYADSLTYRVHNMMLRQTVQDLLTTNSSSLRILEVGGGTAGLTAYLFPVLKSATVSYTFTDLGAHFVSRARERFAGQDWMEFRELDLTRNPSEQGFSHRRFDMIIASDVIHATPNIRATLRRLTSLLDRNGAMLILEGTRLNNLALLSFGLIRDWWYFEDEEVRGIDPWAPQSVWHRELSSLPFADVRVVGDSSEASRSVHSIVVATGLSSERPASGQTDGSIASHVDVKKSLRDKPCVRIVFTDDLDVWDLLAQDAHAAGHGAVHVRTGNEFERNGEDSYSLPVDSIEAFQMLLASISVNCSVAVEVVHAWSLPERCESHILNDGIANRDRVIRIAHSYVNIVRALVQAGDAIEVIRLCVVTEQAQCRTLMVEGGSELNQSKECRPDGIDPIQSLVWGLARTTLVEHPALDCRLIDLSNRTDSREQKALLEELHGSSDEVEVMIRGSHRYVIRLQRGLSKQTQKVNVSETPIRLETDGPGLLDRLHFAPFRPSKPRHGEVQIEVAATGLNFKDVAIALGLLPEETFNEGYVGQRLGIECAGHVVAVGEGVNQWSVGDPVITCAPNCFATHVTTKAELLIRKPDNLSFDEAATIPVAFATAHYALVTIGRLKKGDLVLIHAAAGGVGQAAVQIAKMLGLRVFATAGSQDKRDFLLSLGVEMVGDSRTLDFGDEVMKWSENNGVSLVLNSLAGSSLAVSLSVVSRYGHFVEIGKNDIHAGAKLSLTPFQRNLHFSSVDLDQMMAERPDIIASELRIVVDLLSQNELHPLPHRTFPISRVREAFEHVARAQHKGKVVVSIDRGVLLDVECEPKDHASRNQMSRSIQSNATYLIVGGLGGFGFELAKWLISQGAQNLILLSKSGQVSSEIKDEIERQQVVGRRIVTVKADITNFAQLDEALVVHAKSLPPIRGVFHSAMRVDDKPLTAMDGDTLDKVLQPKTIGVWNLHRATEHLDLDLFVLFSSFTSLLGSPAQSNYVAANTFLDSFAVWRRLRGQPALSINWGVVQDVGWVARNPQVLDSLAEINGFAAVTSEEYLAVLRKLIAINPVQIGVADIDWSRVRQKLPGVTKIRRFDDVMESTQLSESERDQHEILTLVSKAAPDELMDILVGFIVSEVASVMGISADRIDTTAPLINQGVDSLMALELQHRLETATKATIPPMLFVEGGTVQSLAIMIRDSLASVVNVTRSGTSWDSLDSEAALRMAHEIDSMSDSEVERLLAEAENADR</sequence>
<dbReference type="FunFam" id="3.40.50.720:FF:000209">
    <property type="entry name" value="Polyketide synthase Pks12"/>
    <property type="match status" value="1"/>
</dbReference>
<dbReference type="InterPro" id="IPR057326">
    <property type="entry name" value="KR_dom"/>
</dbReference>
<feature type="active site" description="Proton donor; for dehydratase activity" evidence="8">
    <location>
        <position position="1131"/>
    </location>
</feature>
<feature type="active site" description="Proton acceptor; for dehydratase activity" evidence="8">
    <location>
        <position position="959"/>
    </location>
</feature>
<dbReference type="SUPFAM" id="SSF51735">
    <property type="entry name" value="NAD(P)-binding Rossmann-fold domains"/>
    <property type="match status" value="3"/>
</dbReference>
<dbReference type="GO" id="GO:0004312">
    <property type="term" value="F:fatty acid synthase activity"/>
    <property type="evidence" value="ECO:0007669"/>
    <property type="project" value="TreeGrafter"/>
</dbReference>
<dbReference type="InterPro" id="IPR001227">
    <property type="entry name" value="Ac_transferase_dom_sf"/>
</dbReference>
<feature type="region of interest" description="N-terminal hotdog fold" evidence="8">
    <location>
        <begin position="928"/>
        <end position="1049"/>
    </location>
</feature>
<dbReference type="SMART" id="SM00825">
    <property type="entry name" value="PKS_KS"/>
    <property type="match status" value="1"/>
</dbReference>
<evidence type="ECO:0000256" key="3">
    <source>
        <dbReference type="ARBA" id="ARBA00022679"/>
    </source>
</evidence>
<evidence type="ECO:0000256" key="7">
    <source>
        <dbReference type="ARBA" id="ARBA00054155"/>
    </source>
</evidence>
<dbReference type="SUPFAM" id="SSF55048">
    <property type="entry name" value="Probable ACP-binding domain of malonyl-CoA ACP transacylase"/>
    <property type="match status" value="1"/>
</dbReference>
<evidence type="ECO:0000259" key="9">
    <source>
        <dbReference type="PROSITE" id="PS50075"/>
    </source>
</evidence>
<dbReference type="InterPro" id="IPR013968">
    <property type="entry name" value="PKS_KR"/>
</dbReference>
<dbReference type="InterPro" id="IPR014030">
    <property type="entry name" value="Ketoacyl_synth_N"/>
</dbReference>
<keyword evidence="5" id="KW-0511">Multifunctional enzyme</keyword>
<dbReference type="Pfam" id="PF21089">
    <property type="entry name" value="PKS_DH_N"/>
    <property type="match status" value="1"/>
</dbReference>
<dbReference type="PROSITE" id="PS52019">
    <property type="entry name" value="PKS_MFAS_DH"/>
    <property type="match status" value="1"/>
</dbReference>
<dbReference type="SMART" id="SM00822">
    <property type="entry name" value="PKS_KR"/>
    <property type="match status" value="1"/>
</dbReference>
<dbReference type="InterPro" id="IPR020841">
    <property type="entry name" value="PKS_Beta-ketoAc_synthase_dom"/>
</dbReference>
<feature type="domain" description="Ketosynthase family 3 (KS3)" evidence="10">
    <location>
        <begin position="13"/>
        <end position="437"/>
    </location>
</feature>
<dbReference type="Gene3D" id="3.40.47.10">
    <property type="match status" value="1"/>
</dbReference>
<protein>
    <submittedName>
        <fullName evidence="12">Uncharacterized protein</fullName>
    </submittedName>
</protein>
<dbReference type="SMART" id="SM00823">
    <property type="entry name" value="PKS_PP"/>
    <property type="match status" value="1"/>
</dbReference>
<evidence type="ECO:0000259" key="10">
    <source>
        <dbReference type="PROSITE" id="PS52004"/>
    </source>
</evidence>
<dbReference type="Gene3D" id="1.10.1200.10">
    <property type="entry name" value="ACP-like"/>
    <property type="match status" value="1"/>
</dbReference>
<dbReference type="Pfam" id="PF00109">
    <property type="entry name" value="ketoacyl-synt"/>
    <property type="match status" value="1"/>
</dbReference>
<dbReference type="InterPro" id="IPR032821">
    <property type="entry name" value="PKS_assoc"/>
</dbReference>
<evidence type="ECO:0000256" key="1">
    <source>
        <dbReference type="ARBA" id="ARBA00022450"/>
    </source>
</evidence>
<dbReference type="Gene3D" id="3.40.50.720">
    <property type="entry name" value="NAD(P)-binding Rossmann-like Domain"/>
    <property type="match status" value="3"/>
</dbReference>
<dbReference type="InterPro" id="IPR002364">
    <property type="entry name" value="Quin_OxRdtase/zeta-crystal_CS"/>
</dbReference>
<dbReference type="PROSITE" id="PS01162">
    <property type="entry name" value="QOR_ZETA_CRYSTAL"/>
    <property type="match status" value="1"/>
</dbReference>
<dbReference type="InterPro" id="IPR014031">
    <property type="entry name" value="Ketoacyl_synth_C"/>
</dbReference>
<feature type="domain" description="Carrier" evidence="9">
    <location>
        <begin position="2517"/>
        <end position="2594"/>
    </location>
</feature>
<dbReference type="EMBL" id="PUHY01000005">
    <property type="protein sequence ID" value="PQO37851.1"/>
    <property type="molecule type" value="Genomic_DNA"/>
</dbReference>
<dbReference type="SUPFAM" id="SSF53901">
    <property type="entry name" value="Thiolase-like"/>
    <property type="match status" value="1"/>
</dbReference>
<dbReference type="InterPro" id="IPR016036">
    <property type="entry name" value="Malonyl_transacylase_ACP-bd"/>
</dbReference>
<dbReference type="InterPro" id="IPR042104">
    <property type="entry name" value="PKS_dehydratase_sf"/>
</dbReference>
<feature type="region of interest" description="C-terminal hotdog fold" evidence="8">
    <location>
        <begin position="1064"/>
        <end position="1223"/>
    </location>
</feature>
<dbReference type="PROSITE" id="PS50075">
    <property type="entry name" value="CARRIER"/>
    <property type="match status" value="1"/>
</dbReference>
<dbReference type="Gene3D" id="3.40.50.150">
    <property type="entry name" value="Vaccinia Virus protein VP39"/>
    <property type="match status" value="1"/>
</dbReference>
<dbReference type="CDD" id="cd05195">
    <property type="entry name" value="enoyl_red"/>
    <property type="match status" value="1"/>
</dbReference>
<dbReference type="InterPro" id="IPR016035">
    <property type="entry name" value="Acyl_Trfase/lysoPLipase"/>
</dbReference>
<dbReference type="InterPro" id="IPR020807">
    <property type="entry name" value="PKS_DH"/>
</dbReference>
<keyword evidence="6" id="KW-0012">Acyltransferase</keyword>
<dbReference type="InterPro" id="IPR020843">
    <property type="entry name" value="ER"/>
</dbReference>
<accession>A0A2S8G0R2</accession>
<dbReference type="SMART" id="SM00827">
    <property type="entry name" value="PKS_AT"/>
    <property type="match status" value="1"/>
</dbReference>
<dbReference type="InterPro" id="IPR011032">
    <property type="entry name" value="GroES-like_sf"/>
</dbReference>
<dbReference type="InterPro" id="IPR009081">
    <property type="entry name" value="PP-bd_ACP"/>
</dbReference>
<evidence type="ECO:0000256" key="2">
    <source>
        <dbReference type="ARBA" id="ARBA00022553"/>
    </source>
</evidence>
<dbReference type="Gene3D" id="3.10.129.110">
    <property type="entry name" value="Polyketide synthase dehydratase"/>
    <property type="match status" value="1"/>
</dbReference>
<dbReference type="PANTHER" id="PTHR43775">
    <property type="entry name" value="FATTY ACID SYNTHASE"/>
    <property type="match status" value="1"/>
</dbReference>
<keyword evidence="4" id="KW-0521">NADP</keyword>
<dbReference type="InterPro" id="IPR036736">
    <property type="entry name" value="ACP-like_sf"/>
</dbReference>
<dbReference type="Pfam" id="PF14765">
    <property type="entry name" value="PS-DH"/>
    <property type="match status" value="1"/>
</dbReference>
<dbReference type="InterPro" id="IPR049551">
    <property type="entry name" value="PKS_DH_C"/>
</dbReference>
<evidence type="ECO:0000256" key="5">
    <source>
        <dbReference type="ARBA" id="ARBA00023268"/>
    </source>
</evidence>
<evidence type="ECO:0000259" key="11">
    <source>
        <dbReference type="PROSITE" id="PS52019"/>
    </source>
</evidence>
<dbReference type="InterPro" id="IPR049900">
    <property type="entry name" value="PKS_mFAS_DH"/>
</dbReference>
<dbReference type="Pfam" id="PF02801">
    <property type="entry name" value="Ketoacyl-synt_C"/>
    <property type="match status" value="1"/>
</dbReference>
<dbReference type="InterPro" id="IPR016039">
    <property type="entry name" value="Thiolase-like"/>
</dbReference>
<proteinExistence type="predicted"/>
<feature type="domain" description="PKS/mFAS DH" evidence="11">
    <location>
        <begin position="928"/>
        <end position="1223"/>
    </location>
</feature>
<keyword evidence="1" id="KW-0596">Phosphopantetheine</keyword>
<dbReference type="SMART" id="SM00826">
    <property type="entry name" value="PKS_DH"/>
    <property type="match status" value="1"/>
</dbReference>
<dbReference type="SUPFAM" id="SSF53335">
    <property type="entry name" value="S-adenosyl-L-methionine-dependent methyltransferases"/>
    <property type="match status" value="1"/>
</dbReference>
<dbReference type="CDD" id="cd00833">
    <property type="entry name" value="PKS"/>
    <property type="match status" value="1"/>
</dbReference>
<dbReference type="CDD" id="cd02440">
    <property type="entry name" value="AdoMet_MTases"/>
    <property type="match status" value="1"/>
</dbReference>
<gene>
    <name evidence="12" type="ORF">C5Y83_07875</name>
</gene>
<dbReference type="InterPro" id="IPR029063">
    <property type="entry name" value="SAM-dependent_MTases_sf"/>
</dbReference>
<dbReference type="InterPro" id="IPR014043">
    <property type="entry name" value="Acyl_transferase_dom"/>
</dbReference>
<comment type="function">
    <text evidence="7">Involved in production of the polyketide antibiotic thailandamide.</text>
</comment>
<keyword evidence="3" id="KW-0808">Transferase</keyword>
<dbReference type="Pfam" id="PF00550">
    <property type="entry name" value="PP-binding"/>
    <property type="match status" value="1"/>
</dbReference>
<keyword evidence="2" id="KW-0597">Phosphoprotein</keyword>
<organism evidence="12 13">
    <name type="scientific">Blastopirellula marina</name>
    <dbReference type="NCBI Taxonomy" id="124"/>
    <lineage>
        <taxon>Bacteria</taxon>
        <taxon>Pseudomonadati</taxon>
        <taxon>Planctomycetota</taxon>
        <taxon>Planctomycetia</taxon>
        <taxon>Pirellulales</taxon>
        <taxon>Pirellulaceae</taxon>
        <taxon>Blastopirellula</taxon>
    </lineage>
</organism>
<dbReference type="InterPro" id="IPR020806">
    <property type="entry name" value="PKS_PP-bd"/>
</dbReference>
<dbReference type="SUPFAM" id="SSF50129">
    <property type="entry name" value="GroES-like"/>
    <property type="match status" value="1"/>
</dbReference>
<dbReference type="SMART" id="SM00829">
    <property type="entry name" value="PKS_ER"/>
    <property type="match status" value="1"/>
</dbReference>
<name>A0A2S8G0R2_9BACT</name>
<dbReference type="Pfam" id="PF16197">
    <property type="entry name" value="KAsynt_C_assoc"/>
    <property type="match status" value="1"/>
</dbReference>